<keyword evidence="2" id="KW-1185">Reference proteome</keyword>
<comment type="caution">
    <text evidence="1">The sequence shown here is derived from an EMBL/GenBank/DDBJ whole genome shotgun (WGS) entry which is preliminary data.</text>
</comment>
<reference evidence="1" key="1">
    <citation type="submission" date="2021-01" db="EMBL/GenBank/DDBJ databases">
        <title>Whole genome shotgun sequence of Virgisporangium ochraceum NBRC 16418.</title>
        <authorList>
            <person name="Komaki H."/>
            <person name="Tamura T."/>
        </authorList>
    </citation>
    <scope>NUCLEOTIDE SEQUENCE</scope>
    <source>
        <strain evidence="1">NBRC 16418</strain>
    </source>
</reference>
<name>A0A8J4ECV0_9ACTN</name>
<dbReference type="Proteomes" id="UP000635606">
    <property type="component" value="Unassembled WGS sequence"/>
</dbReference>
<dbReference type="AlphaFoldDB" id="A0A8J4ECV0"/>
<gene>
    <name evidence="1" type="ORF">Voc01_048150</name>
</gene>
<organism evidence="1 2">
    <name type="scientific">Virgisporangium ochraceum</name>
    <dbReference type="NCBI Taxonomy" id="65505"/>
    <lineage>
        <taxon>Bacteria</taxon>
        <taxon>Bacillati</taxon>
        <taxon>Actinomycetota</taxon>
        <taxon>Actinomycetes</taxon>
        <taxon>Micromonosporales</taxon>
        <taxon>Micromonosporaceae</taxon>
        <taxon>Virgisporangium</taxon>
    </lineage>
</organism>
<evidence type="ECO:0008006" key="3">
    <source>
        <dbReference type="Google" id="ProtNLM"/>
    </source>
</evidence>
<protein>
    <recommendedName>
        <fullName evidence="3">Helix-turn-helix domain-containing protein</fullName>
    </recommendedName>
</protein>
<evidence type="ECO:0000313" key="2">
    <source>
        <dbReference type="Proteomes" id="UP000635606"/>
    </source>
</evidence>
<evidence type="ECO:0000313" key="1">
    <source>
        <dbReference type="EMBL" id="GIJ69898.1"/>
    </source>
</evidence>
<dbReference type="EMBL" id="BOPH01000069">
    <property type="protein sequence ID" value="GIJ69898.1"/>
    <property type="molecule type" value="Genomic_DNA"/>
</dbReference>
<proteinExistence type="predicted"/>
<accession>A0A8J4ECV0</accession>
<sequence>MSAGYIEAAVINGGAAWFLARLADNHAARTLRYLPVELRAEVDSAIEALRRAGRHYDTAPVQRSMTAGGPMDGPPDSANVTLKDRDRSLSISEAATIAGVTERHMRRLARPERHGGKGLGRKVGRAWVINSDDLDIYLQVRRTHGA</sequence>